<evidence type="ECO:0000313" key="1">
    <source>
        <dbReference type="EMBL" id="NNU34577.1"/>
    </source>
</evidence>
<evidence type="ECO:0008006" key="3">
    <source>
        <dbReference type="Google" id="ProtNLM"/>
    </source>
</evidence>
<reference evidence="1 2" key="1">
    <citation type="submission" date="2020-05" db="EMBL/GenBank/DDBJ databases">
        <authorList>
            <person name="Khan S.A."/>
            <person name="Jeon C.O."/>
            <person name="Chun B.H."/>
        </authorList>
    </citation>
    <scope>NUCLEOTIDE SEQUENCE [LARGE SCALE GENOMIC DNA]</scope>
    <source>
        <strain evidence="1 2">S1162</strain>
    </source>
</reference>
<gene>
    <name evidence="1" type="ORF">HK413_11685</name>
</gene>
<dbReference type="Proteomes" id="UP000566071">
    <property type="component" value="Unassembled WGS sequence"/>
</dbReference>
<evidence type="ECO:0000313" key="2">
    <source>
        <dbReference type="Proteomes" id="UP000566071"/>
    </source>
</evidence>
<proteinExistence type="predicted"/>
<keyword evidence="2" id="KW-1185">Reference proteome</keyword>
<dbReference type="Gene3D" id="3.90.226.10">
    <property type="entry name" value="2-enoyl-CoA Hydratase, Chain A, domain 1"/>
    <property type="match status" value="1"/>
</dbReference>
<accession>A0ABX1W2X9</accession>
<dbReference type="EMBL" id="JABFCR010000056">
    <property type="protein sequence ID" value="NNU34577.1"/>
    <property type="molecule type" value="Genomic_DNA"/>
</dbReference>
<sequence>MTAINNQSIPKIIALFKEATQSENQSYFDAHFLHFINNPAFLKGLGITDTDNEAEFTLIDKDHKQTKVRLAAVQENNVANLRLAFANHGLLSEKKKGNYWFDYDADRKTLYFNYNECREMPDNPFAKFNDELFAFIATQHPEKIVLDLRYNDGGNSGVLDPFIEKIKASYLNQKGKFFVLIGKQTFSSAVMNAVDLKRNSNAIFIGEPTSGNINHYGEVRGFNLPKSKIVIAYSTVYWETWKGKKAP</sequence>
<comment type="caution">
    <text evidence="1">The sequence shown here is derived from an EMBL/GenBank/DDBJ whole genome shotgun (WGS) entry which is preliminary data.</text>
</comment>
<name>A0ABX1W2X9_9SPHI</name>
<organism evidence="1 2">
    <name type="scientific">Mucilaginibacter humi</name>
    <dbReference type="NCBI Taxonomy" id="2732510"/>
    <lineage>
        <taxon>Bacteria</taxon>
        <taxon>Pseudomonadati</taxon>
        <taxon>Bacteroidota</taxon>
        <taxon>Sphingobacteriia</taxon>
        <taxon>Sphingobacteriales</taxon>
        <taxon>Sphingobacteriaceae</taxon>
        <taxon>Mucilaginibacter</taxon>
    </lineage>
</organism>
<dbReference type="SUPFAM" id="SSF52096">
    <property type="entry name" value="ClpP/crotonase"/>
    <property type="match status" value="1"/>
</dbReference>
<protein>
    <recommendedName>
        <fullName evidence="3">Tail specific protease domain-containing protein</fullName>
    </recommendedName>
</protein>
<dbReference type="RefSeq" id="WP_175270253.1">
    <property type="nucleotide sequence ID" value="NZ_JABFCR010000056.1"/>
</dbReference>
<dbReference type="InterPro" id="IPR029045">
    <property type="entry name" value="ClpP/crotonase-like_dom_sf"/>
</dbReference>